<evidence type="ECO:0000313" key="2">
    <source>
        <dbReference type="EMBL" id="QFS51671.1"/>
    </source>
</evidence>
<dbReference type="PANTHER" id="PTHR35604:SF2">
    <property type="entry name" value="TRANSPOSASE INSH FOR INSERTION SEQUENCE ELEMENT IS5A-RELATED"/>
    <property type="match status" value="1"/>
</dbReference>
<reference evidence="2 3" key="1">
    <citation type="submission" date="2019-10" db="EMBL/GenBank/DDBJ databases">
        <title>Genomic and transcriptomic insights into the perfect genentic adaptation of a filamentous nitrogen-fixing cyanobacterium to rice fields.</title>
        <authorList>
            <person name="Chen Z."/>
        </authorList>
    </citation>
    <scope>NUCLEOTIDE SEQUENCE [LARGE SCALE GENOMIC DNA]</scope>
    <source>
        <strain evidence="2">CCNUC1</strain>
    </source>
</reference>
<feature type="compositionally biased region" description="Basic and acidic residues" evidence="1">
    <location>
        <begin position="105"/>
        <end position="118"/>
    </location>
</feature>
<dbReference type="KEGG" id="nsh:GXM_09165"/>
<protein>
    <submittedName>
        <fullName evidence="2">IS1182 family transposase</fullName>
    </submittedName>
</protein>
<dbReference type="Proteomes" id="UP000326678">
    <property type="component" value="Chromosome Gxm2"/>
</dbReference>
<evidence type="ECO:0000256" key="1">
    <source>
        <dbReference type="SAM" id="MobiDB-lite"/>
    </source>
</evidence>
<organism evidence="2 3">
    <name type="scientific">Nostoc sphaeroides CCNUC1</name>
    <dbReference type="NCBI Taxonomy" id="2653204"/>
    <lineage>
        <taxon>Bacteria</taxon>
        <taxon>Bacillati</taxon>
        <taxon>Cyanobacteriota</taxon>
        <taxon>Cyanophyceae</taxon>
        <taxon>Nostocales</taxon>
        <taxon>Nostocaceae</taxon>
        <taxon>Nostoc</taxon>
    </lineage>
</organism>
<dbReference type="PANTHER" id="PTHR35604">
    <property type="entry name" value="TRANSPOSASE INSH FOR INSERTION SEQUENCE ELEMENT IS5A-RELATED"/>
    <property type="match status" value="1"/>
</dbReference>
<feature type="region of interest" description="Disordered" evidence="1">
    <location>
        <begin position="90"/>
        <end position="128"/>
    </location>
</feature>
<proteinExistence type="predicted"/>
<sequence length="217" mass="24332">MRIFSSSFTSEAFGFSSKKFGADVVAKTSLKAALDLDWDNPEARNIALSNILQTLNSVESQINQTTDLNDSTAQQVQSNLAIARQIETQDVEEAADGSPKLRQGVAKDRRISIEDKDMRHGRKSRSQKFDGFKRHVAKDLDLGMVRAVGITSANAPEASVTLDIEQDLKQQQVTIRELHIDRAYLTSHFVKQRTPDLTIICKPWKVLDFGQKRFVRG</sequence>
<gene>
    <name evidence="2" type="ORF">GXM_09165</name>
</gene>
<accession>A0A5P8WGF5</accession>
<name>A0A5P8WGF5_9NOSO</name>
<dbReference type="EMBL" id="CP045227">
    <property type="protein sequence ID" value="QFS51671.1"/>
    <property type="molecule type" value="Genomic_DNA"/>
</dbReference>
<dbReference type="AlphaFoldDB" id="A0A5P8WGF5"/>
<keyword evidence="3" id="KW-1185">Reference proteome</keyword>
<evidence type="ECO:0000313" key="3">
    <source>
        <dbReference type="Proteomes" id="UP000326678"/>
    </source>
</evidence>